<reference evidence="1" key="3">
    <citation type="submission" date="2025-08" db="UniProtKB">
        <authorList>
            <consortium name="Ensembl"/>
        </authorList>
    </citation>
    <scope>IDENTIFICATION</scope>
</reference>
<reference evidence="1" key="2">
    <citation type="journal article" date="2008" name="Genome Biol.">
        <title>Improved genome assembly and evidence-based global gene model set for the chordate Ciona intestinalis: new insight into intron and operon populations.</title>
        <authorList>
            <person name="Satou Y."/>
            <person name="Mineta K."/>
            <person name="Ogasawara M."/>
            <person name="Sasakura Y."/>
            <person name="Shoguchi E."/>
            <person name="Ueno K."/>
            <person name="Yamada L."/>
            <person name="Matsumoto J."/>
            <person name="Wasserscheid J."/>
            <person name="Dewar K."/>
            <person name="Wiley G.B."/>
            <person name="Macmil S.L."/>
            <person name="Roe B.A."/>
            <person name="Zeller R.W."/>
            <person name="Hastings K.E."/>
            <person name="Lemaire P."/>
            <person name="Lindquist E."/>
            <person name="Endo T."/>
            <person name="Hotta K."/>
            <person name="Inaba K."/>
        </authorList>
    </citation>
    <scope>NUCLEOTIDE SEQUENCE [LARGE SCALE GENOMIC DNA]</scope>
    <source>
        <strain evidence="1">wild type</strain>
    </source>
</reference>
<proteinExistence type="predicted"/>
<organism evidence="1 2">
    <name type="scientific">Ciona intestinalis</name>
    <name type="common">Transparent sea squirt</name>
    <name type="synonym">Ascidia intestinalis</name>
    <dbReference type="NCBI Taxonomy" id="7719"/>
    <lineage>
        <taxon>Eukaryota</taxon>
        <taxon>Metazoa</taxon>
        <taxon>Chordata</taxon>
        <taxon>Tunicata</taxon>
        <taxon>Ascidiacea</taxon>
        <taxon>Phlebobranchia</taxon>
        <taxon>Cionidae</taxon>
        <taxon>Ciona</taxon>
    </lineage>
</organism>
<evidence type="ECO:0000313" key="1">
    <source>
        <dbReference type="Ensembl" id="ENSCINP00000036468.1"/>
    </source>
</evidence>
<dbReference type="Ensembl" id="ENSCINT00000030993.1">
    <property type="protein sequence ID" value="ENSCINP00000036468.1"/>
    <property type="gene ID" value="ENSCING00000020555.1"/>
</dbReference>
<reference evidence="1" key="4">
    <citation type="submission" date="2025-09" db="UniProtKB">
        <authorList>
            <consortium name="Ensembl"/>
        </authorList>
    </citation>
    <scope>IDENTIFICATION</scope>
</reference>
<accession>H2Y3I3</accession>
<evidence type="ECO:0000313" key="2">
    <source>
        <dbReference type="Proteomes" id="UP000008144"/>
    </source>
</evidence>
<keyword evidence="2" id="KW-1185">Reference proteome</keyword>
<reference evidence="2" key="1">
    <citation type="journal article" date="2002" name="Science">
        <title>The draft genome of Ciona intestinalis: insights into chordate and vertebrate origins.</title>
        <authorList>
            <person name="Dehal P."/>
            <person name="Satou Y."/>
            <person name="Campbell R.K."/>
            <person name="Chapman J."/>
            <person name="Degnan B."/>
            <person name="De Tomaso A."/>
            <person name="Davidson B."/>
            <person name="Di Gregorio A."/>
            <person name="Gelpke M."/>
            <person name="Goodstein D.M."/>
            <person name="Harafuji N."/>
            <person name="Hastings K.E."/>
            <person name="Ho I."/>
            <person name="Hotta K."/>
            <person name="Huang W."/>
            <person name="Kawashima T."/>
            <person name="Lemaire P."/>
            <person name="Martinez D."/>
            <person name="Meinertzhagen I.A."/>
            <person name="Necula S."/>
            <person name="Nonaka M."/>
            <person name="Putnam N."/>
            <person name="Rash S."/>
            <person name="Saiga H."/>
            <person name="Satake M."/>
            <person name="Terry A."/>
            <person name="Yamada L."/>
            <person name="Wang H.G."/>
            <person name="Awazu S."/>
            <person name="Azumi K."/>
            <person name="Boore J."/>
            <person name="Branno M."/>
            <person name="Chin-Bow S."/>
            <person name="DeSantis R."/>
            <person name="Doyle S."/>
            <person name="Francino P."/>
            <person name="Keys D.N."/>
            <person name="Haga S."/>
            <person name="Hayashi H."/>
            <person name="Hino K."/>
            <person name="Imai K.S."/>
            <person name="Inaba K."/>
            <person name="Kano S."/>
            <person name="Kobayashi K."/>
            <person name="Kobayashi M."/>
            <person name="Lee B.I."/>
            <person name="Makabe K.W."/>
            <person name="Manohar C."/>
            <person name="Matassi G."/>
            <person name="Medina M."/>
            <person name="Mochizuki Y."/>
            <person name="Mount S."/>
            <person name="Morishita T."/>
            <person name="Miura S."/>
            <person name="Nakayama A."/>
            <person name="Nishizaka S."/>
            <person name="Nomoto H."/>
            <person name="Ohta F."/>
            <person name="Oishi K."/>
            <person name="Rigoutsos I."/>
            <person name="Sano M."/>
            <person name="Sasaki A."/>
            <person name="Sasakura Y."/>
            <person name="Shoguchi E."/>
            <person name="Shin-i T."/>
            <person name="Spagnuolo A."/>
            <person name="Stainier D."/>
            <person name="Suzuki M.M."/>
            <person name="Tassy O."/>
            <person name="Takatori N."/>
            <person name="Tokuoka M."/>
            <person name="Yagi K."/>
            <person name="Yoshizaki F."/>
            <person name="Wada S."/>
            <person name="Zhang C."/>
            <person name="Hyatt P.D."/>
            <person name="Larimer F."/>
            <person name="Detter C."/>
            <person name="Doggett N."/>
            <person name="Glavina T."/>
            <person name="Hawkins T."/>
            <person name="Richardson P."/>
            <person name="Lucas S."/>
            <person name="Kohara Y."/>
            <person name="Levine M."/>
            <person name="Satoh N."/>
            <person name="Rokhsar D.S."/>
        </authorList>
    </citation>
    <scope>NUCLEOTIDE SEQUENCE [LARGE SCALE GENOMIC DNA]</scope>
</reference>
<dbReference type="EMBL" id="EAAA01001970">
    <property type="status" value="NOT_ANNOTATED_CDS"/>
    <property type="molecule type" value="Genomic_DNA"/>
</dbReference>
<sequence length="54" mass="6370">MKISEKLDKQMQNTTRNLEKCIKHNFDRKNFAHLDSGASSVKYSRHVYDWPCGL</sequence>
<dbReference type="HOGENOM" id="CLU_3049619_0_0_1"/>
<dbReference type="AlphaFoldDB" id="H2Y3I3"/>
<dbReference type="InParanoid" id="H2Y3I3"/>
<name>H2Y3I3_CIOIN</name>
<dbReference type="Proteomes" id="UP000008144">
    <property type="component" value="Chromosome 4"/>
</dbReference>
<protein>
    <submittedName>
        <fullName evidence="1">Uncharacterized protein</fullName>
    </submittedName>
</protein>